<dbReference type="GO" id="GO:0046872">
    <property type="term" value="F:metal ion binding"/>
    <property type="evidence" value="ECO:0007669"/>
    <property type="project" value="UniProtKB-KW"/>
</dbReference>
<evidence type="ECO:0000313" key="6">
    <source>
        <dbReference type="EMBL" id="MBB6522674.1"/>
    </source>
</evidence>
<proteinExistence type="inferred from homology"/>
<reference evidence="6 7" key="1">
    <citation type="submission" date="2020-08" db="EMBL/GenBank/DDBJ databases">
        <title>Genomic Encyclopedia of Type Strains, Phase IV (KMG-IV): sequencing the most valuable type-strain genomes for metagenomic binning, comparative biology and taxonomic classification.</title>
        <authorList>
            <person name="Goeker M."/>
        </authorList>
    </citation>
    <scope>NUCLEOTIDE SEQUENCE [LARGE SCALE GENOMIC DNA]</scope>
    <source>
        <strain evidence="6 7">DSM 22368</strain>
    </source>
</reference>
<comment type="similarity">
    <text evidence="1">Belongs to the Gfa family.</text>
</comment>
<evidence type="ECO:0000313" key="7">
    <source>
        <dbReference type="Proteomes" id="UP000528457"/>
    </source>
</evidence>
<organism evidence="6 7">
    <name type="scientific">Pseudoteredinibacter isoporae</name>
    <dbReference type="NCBI Taxonomy" id="570281"/>
    <lineage>
        <taxon>Bacteria</taxon>
        <taxon>Pseudomonadati</taxon>
        <taxon>Pseudomonadota</taxon>
        <taxon>Gammaproteobacteria</taxon>
        <taxon>Cellvibrionales</taxon>
        <taxon>Cellvibrionaceae</taxon>
        <taxon>Pseudoteredinibacter</taxon>
    </lineage>
</organism>
<dbReference type="InterPro" id="IPR006913">
    <property type="entry name" value="CENP-V/GFA"/>
</dbReference>
<dbReference type="PANTHER" id="PTHR33337:SF40">
    <property type="entry name" value="CENP-V_GFA DOMAIN-CONTAINING PROTEIN-RELATED"/>
    <property type="match status" value="1"/>
</dbReference>
<dbReference type="Gene3D" id="3.90.1590.10">
    <property type="entry name" value="glutathione-dependent formaldehyde- activating enzyme (gfa)"/>
    <property type="match status" value="1"/>
</dbReference>
<dbReference type="InParanoid" id="A0A7X0JVP7"/>
<dbReference type="AlphaFoldDB" id="A0A7X0JVP7"/>
<keyword evidence="2" id="KW-0479">Metal-binding</keyword>
<dbReference type="RefSeq" id="WP_166845434.1">
    <property type="nucleotide sequence ID" value="NZ_JAAONY010000002.1"/>
</dbReference>
<dbReference type="GO" id="GO:0016846">
    <property type="term" value="F:carbon-sulfur lyase activity"/>
    <property type="evidence" value="ECO:0007669"/>
    <property type="project" value="InterPro"/>
</dbReference>
<sequence length="143" mass="16310">MADNNETLQQEKVYYQGSCLCKAVRFELLAEPQTASHCHCTMCQKQHGAAFASYARVRHSELRYLCGEGVIKSYASSKTVRRRFCSECGSNLTWGYTEGKWSEWVAVALGCFDTPFTQDITREIHLEDMAPWWEPSAKSLKPE</sequence>
<name>A0A7X0JVP7_9GAMM</name>
<protein>
    <recommendedName>
        <fullName evidence="5">CENP-V/GFA domain-containing protein</fullName>
    </recommendedName>
</protein>
<dbReference type="EMBL" id="JACHHT010000002">
    <property type="protein sequence ID" value="MBB6522674.1"/>
    <property type="molecule type" value="Genomic_DNA"/>
</dbReference>
<dbReference type="Proteomes" id="UP000528457">
    <property type="component" value="Unassembled WGS sequence"/>
</dbReference>
<evidence type="ECO:0000256" key="3">
    <source>
        <dbReference type="ARBA" id="ARBA00022833"/>
    </source>
</evidence>
<evidence type="ECO:0000256" key="4">
    <source>
        <dbReference type="ARBA" id="ARBA00023239"/>
    </source>
</evidence>
<dbReference type="PROSITE" id="PS51891">
    <property type="entry name" value="CENP_V_GFA"/>
    <property type="match status" value="1"/>
</dbReference>
<feature type="domain" description="CENP-V/GFA" evidence="5">
    <location>
        <begin position="15"/>
        <end position="133"/>
    </location>
</feature>
<dbReference type="Pfam" id="PF04828">
    <property type="entry name" value="GFA"/>
    <property type="match status" value="1"/>
</dbReference>
<dbReference type="InterPro" id="IPR011057">
    <property type="entry name" value="Mss4-like_sf"/>
</dbReference>
<keyword evidence="7" id="KW-1185">Reference proteome</keyword>
<evidence type="ECO:0000259" key="5">
    <source>
        <dbReference type="PROSITE" id="PS51891"/>
    </source>
</evidence>
<gene>
    <name evidence="6" type="ORF">HNR48_002959</name>
</gene>
<dbReference type="SUPFAM" id="SSF51316">
    <property type="entry name" value="Mss4-like"/>
    <property type="match status" value="1"/>
</dbReference>
<evidence type="ECO:0000256" key="1">
    <source>
        <dbReference type="ARBA" id="ARBA00005495"/>
    </source>
</evidence>
<keyword evidence="4" id="KW-0456">Lyase</keyword>
<comment type="caution">
    <text evidence="6">The sequence shown here is derived from an EMBL/GenBank/DDBJ whole genome shotgun (WGS) entry which is preliminary data.</text>
</comment>
<accession>A0A7X0JVP7</accession>
<keyword evidence="3" id="KW-0862">Zinc</keyword>
<evidence type="ECO:0000256" key="2">
    <source>
        <dbReference type="ARBA" id="ARBA00022723"/>
    </source>
</evidence>
<dbReference type="PANTHER" id="PTHR33337">
    <property type="entry name" value="GFA DOMAIN-CONTAINING PROTEIN"/>
    <property type="match status" value="1"/>
</dbReference>